<dbReference type="AlphaFoldDB" id="A0A9X4MYI4"/>
<feature type="transmembrane region" description="Helical" evidence="1">
    <location>
        <begin position="129"/>
        <end position="152"/>
    </location>
</feature>
<dbReference type="EMBL" id="JANCMU010000001">
    <property type="protein sequence ID" value="MDG4945167.1"/>
    <property type="molecule type" value="Genomic_DNA"/>
</dbReference>
<name>A0A9X4MYI4_9FLAO</name>
<gene>
    <name evidence="2" type="ORF">NMK71_01970</name>
</gene>
<keyword evidence="1" id="KW-1133">Transmembrane helix</keyword>
<dbReference type="Proteomes" id="UP001152599">
    <property type="component" value="Unassembled WGS sequence"/>
</dbReference>
<feature type="transmembrane region" description="Helical" evidence="1">
    <location>
        <begin position="93"/>
        <end position="117"/>
    </location>
</feature>
<keyword evidence="1" id="KW-0472">Membrane</keyword>
<reference evidence="2" key="1">
    <citation type="submission" date="2022-07" db="EMBL/GenBank/DDBJ databases">
        <title>Description and genome-wide analysis of Profundicola chukchiensis gen. nov., sp. nov., marine bacteria isolated from bottom sediments of the Chukchi Sea.</title>
        <authorList>
            <person name="Romanenko L."/>
            <person name="Otstavnykh N."/>
            <person name="Kurilenko V."/>
            <person name="Eremeev V."/>
            <person name="Velansky P."/>
            <person name="Mikhailov V."/>
            <person name="Isaeva M."/>
        </authorList>
    </citation>
    <scope>NUCLEOTIDE SEQUENCE</scope>
    <source>
        <strain evidence="2">KMM 9713</strain>
    </source>
</reference>
<keyword evidence="3" id="KW-1185">Reference proteome</keyword>
<sequence length="177" mass="21106">MSRDIDIKSIRNRPRFKIKTRLGKDEFTDRLRKQFQIQNKVLGGYVGQEFSVFRMRKDKNEYWAPQLQVRSEVDEDNPNITIIRGVFGPRPSVWTLFMFLYILGGTIFFFFGLIWFVQMRLDVESWMVHLAWLGLFIMIATYIAAHIGQIIAKEHMKVLRDFMEKVVNDELETEFDE</sequence>
<keyword evidence="1" id="KW-0812">Transmembrane</keyword>
<proteinExistence type="predicted"/>
<evidence type="ECO:0000313" key="2">
    <source>
        <dbReference type="EMBL" id="MDG4945167.1"/>
    </source>
</evidence>
<evidence type="ECO:0000256" key="1">
    <source>
        <dbReference type="SAM" id="Phobius"/>
    </source>
</evidence>
<protein>
    <submittedName>
        <fullName evidence="2">Uncharacterized protein</fullName>
    </submittedName>
</protein>
<organism evidence="2 3">
    <name type="scientific">Profundicola chukchiensis</name>
    <dbReference type="NCBI Taxonomy" id="2961959"/>
    <lineage>
        <taxon>Bacteria</taxon>
        <taxon>Pseudomonadati</taxon>
        <taxon>Bacteroidota</taxon>
        <taxon>Flavobacteriia</taxon>
        <taxon>Flavobacteriales</taxon>
        <taxon>Weeksellaceae</taxon>
        <taxon>Profundicola</taxon>
    </lineage>
</organism>
<evidence type="ECO:0000313" key="3">
    <source>
        <dbReference type="Proteomes" id="UP001152599"/>
    </source>
</evidence>
<dbReference type="RefSeq" id="WP_304419871.1">
    <property type="nucleotide sequence ID" value="NZ_JANCMU010000001.1"/>
</dbReference>
<accession>A0A9X4MYI4</accession>
<comment type="caution">
    <text evidence="2">The sequence shown here is derived from an EMBL/GenBank/DDBJ whole genome shotgun (WGS) entry which is preliminary data.</text>
</comment>